<evidence type="ECO:0000313" key="4">
    <source>
        <dbReference type="EMBL" id="MCQ4081557.1"/>
    </source>
</evidence>
<dbReference type="Pfam" id="PF05223">
    <property type="entry name" value="MecA_N"/>
    <property type="match status" value="1"/>
</dbReference>
<gene>
    <name evidence="4" type="ORF">NGB36_13320</name>
</gene>
<organism evidence="4 5">
    <name type="scientific">Streptomyces humicola</name>
    <dbReference type="NCBI Taxonomy" id="2953240"/>
    <lineage>
        <taxon>Bacteria</taxon>
        <taxon>Bacillati</taxon>
        <taxon>Actinomycetota</taxon>
        <taxon>Actinomycetes</taxon>
        <taxon>Kitasatosporales</taxon>
        <taxon>Streptomycetaceae</taxon>
        <taxon>Streptomyces</taxon>
    </lineage>
</organism>
<dbReference type="InterPro" id="IPR001460">
    <property type="entry name" value="PCN-bd_Tpept"/>
</dbReference>
<dbReference type="Gene3D" id="3.40.710.10">
    <property type="entry name" value="DD-peptidase/beta-lactamase superfamily"/>
    <property type="match status" value="1"/>
</dbReference>
<accession>A0ABT1PV59</accession>
<dbReference type="RefSeq" id="WP_255920457.1">
    <property type="nucleotide sequence ID" value="NZ_JANFNG010000008.1"/>
</dbReference>
<reference evidence="4" key="1">
    <citation type="submission" date="2022-06" db="EMBL/GenBank/DDBJ databases">
        <title>Draft genome sequence of Streptomyces sp. RB6PN25 isolated from peat swamp forest in Thailand.</title>
        <authorList>
            <person name="Duangmal K."/>
            <person name="Klaysubun C."/>
        </authorList>
    </citation>
    <scope>NUCLEOTIDE SEQUENCE</scope>
    <source>
        <strain evidence="4">RB6PN25</strain>
    </source>
</reference>
<keyword evidence="1" id="KW-0472">Membrane</keyword>
<dbReference type="Pfam" id="PF00905">
    <property type="entry name" value="Transpeptidase"/>
    <property type="match status" value="1"/>
</dbReference>
<dbReference type="PANTHER" id="PTHR30627:SF24">
    <property type="entry name" value="PENICILLIN-BINDING PROTEIN 4B"/>
    <property type="match status" value="1"/>
</dbReference>
<feature type="transmembrane region" description="Helical" evidence="1">
    <location>
        <begin position="7"/>
        <end position="28"/>
    </location>
</feature>
<protein>
    <submittedName>
        <fullName evidence="4">Penicillin-binding transpeptidase domain-containing protein</fullName>
    </submittedName>
</protein>
<evidence type="ECO:0000313" key="5">
    <source>
        <dbReference type="Proteomes" id="UP001057702"/>
    </source>
</evidence>
<feature type="domain" description="Penicillin-binding protein transpeptidase" evidence="2">
    <location>
        <begin position="267"/>
        <end position="526"/>
    </location>
</feature>
<evidence type="ECO:0000259" key="2">
    <source>
        <dbReference type="Pfam" id="PF00905"/>
    </source>
</evidence>
<dbReference type="EMBL" id="JANFNG010000008">
    <property type="protein sequence ID" value="MCQ4081557.1"/>
    <property type="molecule type" value="Genomic_DNA"/>
</dbReference>
<keyword evidence="1" id="KW-1133">Transmembrane helix</keyword>
<dbReference type="PANTHER" id="PTHR30627">
    <property type="entry name" value="PEPTIDOGLYCAN D,D-TRANSPEPTIDASE"/>
    <property type="match status" value="1"/>
</dbReference>
<dbReference type="SUPFAM" id="SSF56601">
    <property type="entry name" value="beta-lactamase/transpeptidase-like"/>
    <property type="match status" value="1"/>
</dbReference>
<dbReference type="InterPro" id="IPR007887">
    <property type="entry name" value="MecA_N"/>
</dbReference>
<name>A0ABT1PV59_9ACTN</name>
<proteinExistence type="predicted"/>
<keyword evidence="5" id="KW-1185">Reference proteome</keyword>
<evidence type="ECO:0000259" key="3">
    <source>
        <dbReference type="Pfam" id="PF05223"/>
    </source>
</evidence>
<comment type="caution">
    <text evidence="4">The sequence shown here is derived from an EMBL/GenBank/DDBJ whole genome shotgun (WGS) entry which is preliminary data.</text>
</comment>
<dbReference type="Proteomes" id="UP001057702">
    <property type="component" value="Unassembled WGS sequence"/>
</dbReference>
<feature type="domain" description="NTF2-like N-terminal transpeptidase" evidence="3">
    <location>
        <begin position="55"/>
        <end position="158"/>
    </location>
</feature>
<sequence>MRRSVRIGILVVCLALLTMAGLGVYNVWHGLAGDNTASTAPPTGTRTAAPVDPVHFAQAFLNSWAAGHYQGAASDTNDPSDAAEALQDFHDELKLTGLSFSRVAADASASPRVTFHVSAQLAGHGTWSYNSALNVVGGGGQDAVDWSPSVINPKLAAGTAVEIGAVPPSGGFTVTDENGTVLTAAAYPSLSGIFSTLASRPGEAGQGRNGTGVIAVNADGGGYVATLDTFTPPVAGAIRTTLDAHLQAAAEQAVAQASHGGTLDTGLVAIDPRNGHIKAIAESPAGGFDWALSGAYPPGSTMKIITSAALLDKGAVTATTPLPCPSHYAVDGKDFTNSEGEASPSFDLTDDFAHSCNTAFISLHDKLTDDDLATTARNDFGIGLGWNIGVASAEGQIPTAAGDEVEKAADMIGQGQVLMSPLLMASVGATVQSGTFRQPILLPGLPQQSAPGALPPGTDAALQQMMSATAERGTAAPRMQGIEGGGAKTGTAEVQGQNPDGWFVAYDHNLAVAAVVTGGGYGYTSAGYPVRAVLLAGQ</sequence>
<dbReference type="InterPro" id="IPR050515">
    <property type="entry name" value="Beta-lactam/transpept"/>
</dbReference>
<dbReference type="InterPro" id="IPR012338">
    <property type="entry name" value="Beta-lactam/transpept-like"/>
</dbReference>
<keyword evidence="1" id="KW-0812">Transmembrane</keyword>
<evidence type="ECO:0000256" key="1">
    <source>
        <dbReference type="SAM" id="Phobius"/>
    </source>
</evidence>